<keyword evidence="10" id="KW-0325">Glycoprotein</keyword>
<sequence>MRKLQTPRGGFRSLELVGSQPVDRNWKGIAIAVLVILIVCSIIVTAIVLLTPEQEITFIGDRMTFDQVFNGEFSTGKYSMKWLTDDEYVYRDEDGNLLLHSASVGDTRLLMDNSTFRRLNTGTYYVSPTTKYVLLAHEIQQVWRHTRLQRYSVYEVDTGALKDVYINPSDKEVKLQYCGWAPNEDAVAIVHNNDLYYKGDVWEDAGTIVRVTATGKPDIIYNGLPDWVYEEEILSRDNAIWWSPNGKKLCYASFNDSEVSMFSFPWYGEEKDLYTTMKELRYPKAGEKNPTFMLQVIDVNTPTDIVELKAPAEMMKLPEFYFSEVTFLDDSRLSVIFQNRHQNHSVFALCEISSGDCNTHYTYKESNGWAQVYSPPLFADDLKSFFYLLPQRDASNGDFMHVTMLDMSGSNDVIPLTQGTFDVTSILGYNHENRLVFYLATSDNKLGARWRHVWSVGTPTAVNPKTPVCLTCKLQDECEYYSAYFSKDASYYTLYCRGPGVPKWTLHSIKDKEPLKVLYNYTELQQSVEQTALPKKIYFEVPIKNYVVNAQMYLPVEYKETEVVQYPMLVDVGRKFYGGPGSQKVLDSFSVGWSSYLASSLGVIVVSIDGRGSNGRGNTVLYEVYRQLGVKEVEDQLLAAKFISENYNFVDPSKMAIWGWSYGGFATLRALSHDLNKGGSIYKCGMAVAPVTSYRLYDSVYTERYMGLPEPTDNYAMYEATTVMSKIENFEAVDFLLIHGEADDNVHYQNSAILMKDLQDNEIQFKAMIYPDQNHNIPRTSKHLYRMLTNYLLDCFANEQQLSTDGSATVANTPKKMKARL</sequence>
<evidence type="ECO:0000313" key="16">
    <source>
        <dbReference type="RefSeq" id="XP_014667248.1"/>
    </source>
</evidence>
<dbReference type="PANTHER" id="PTHR11731:SF200">
    <property type="entry name" value="DIPEPTIDYL PEPTIDASE 10, ISOFORM B"/>
    <property type="match status" value="1"/>
</dbReference>
<evidence type="ECO:0000256" key="10">
    <source>
        <dbReference type="ARBA" id="ARBA00023180"/>
    </source>
</evidence>
<organism evidence="15 16">
    <name type="scientific">Priapulus caudatus</name>
    <name type="common">Priapulid worm</name>
    <dbReference type="NCBI Taxonomy" id="37621"/>
    <lineage>
        <taxon>Eukaryota</taxon>
        <taxon>Metazoa</taxon>
        <taxon>Ecdysozoa</taxon>
        <taxon>Scalidophora</taxon>
        <taxon>Priapulida</taxon>
        <taxon>Priapulimorpha</taxon>
        <taxon>Priapulimorphida</taxon>
        <taxon>Priapulidae</taxon>
        <taxon>Priapulus</taxon>
    </lineage>
</organism>
<gene>
    <name evidence="16" type="primary">LOC106808871</name>
</gene>
<reference evidence="16" key="1">
    <citation type="submission" date="2025-08" db="UniProtKB">
        <authorList>
            <consortium name="RefSeq"/>
        </authorList>
    </citation>
    <scope>IDENTIFICATION</scope>
</reference>
<evidence type="ECO:0000256" key="4">
    <source>
        <dbReference type="ARBA" id="ARBA00022692"/>
    </source>
</evidence>
<feature type="transmembrane region" description="Helical" evidence="12">
    <location>
        <begin position="29"/>
        <end position="50"/>
    </location>
</feature>
<dbReference type="RefSeq" id="XP_014667248.1">
    <property type="nucleotide sequence ID" value="XM_014811762.1"/>
</dbReference>
<keyword evidence="5" id="KW-0378">Hydrolase</keyword>
<evidence type="ECO:0000259" key="14">
    <source>
        <dbReference type="Pfam" id="PF00930"/>
    </source>
</evidence>
<accession>A0ABM1E4X7</accession>
<dbReference type="InterPro" id="IPR002469">
    <property type="entry name" value="Peptidase_S9B_N"/>
</dbReference>
<dbReference type="SUPFAM" id="SSF82171">
    <property type="entry name" value="DPP6 N-terminal domain-like"/>
    <property type="match status" value="1"/>
</dbReference>
<dbReference type="Gene3D" id="2.140.10.30">
    <property type="entry name" value="Dipeptidylpeptidase IV, N-terminal domain"/>
    <property type="match status" value="1"/>
</dbReference>
<dbReference type="InterPro" id="IPR050278">
    <property type="entry name" value="Serine_Prot_S9B/DPPIV"/>
</dbReference>
<dbReference type="GeneID" id="106808871"/>
<dbReference type="InterPro" id="IPR029058">
    <property type="entry name" value="AB_hydrolase_fold"/>
</dbReference>
<evidence type="ECO:0000256" key="3">
    <source>
        <dbReference type="ARBA" id="ARBA00022670"/>
    </source>
</evidence>
<evidence type="ECO:0000256" key="6">
    <source>
        <dbReference type="ARBA" id="ARBA00022825"/>
    </source>
</evidence>
<keyword evidence="4 12" id="KW-0812">Transmembrane</keyword>
<feature type="domain" description="Dipeptidylpeptidase IV N-terminal" evidence="14">
    <location>
        <begin position="127"/>
        <end position="502"/>
    </location>
</feature>
<evidence type="ECO:0000256" key="9">
    <source>
        <dbReference type="ARBA" id="ARBA00023136"/>
    </source>
</evidence>
<evidence type="ECO:0000256" key="1">
    <source>
        <dbReference type="ARBA" id="ARBA00004606"/>
    </source>
</evidence>
<evidence type="ECO:0000256" key="7">
    <source>
        <dbReference type="ARBA" id="ARBA00022968"/>
    </source>
</evidence>
<evidence type="ECO:0000256" key="5">
    <source>
        <dbReference type="ARBA" id="ARBA00022801"/>
    </source>
</evidence>
<dbReference type="Pfam" id="PF00326">
    <property type="entry name" value="Peptidase_S9"/>
    <property type="match status" value="1"/>
</dbReference>
<keyword evidence="6" id="KW-0720">Serine protease</keyword>
<keyword evidence="15" id="KW-1185">Reference proteome</keyword>
<comment type="subcellular location">
    <subcellularLocation>
        <location evidence="11">Endomembrane system</location>
        <topology evidence="11">Single-pass membrane protein</topology>
    </subcellularLocation>
    <subcellularLocation>
        <location evidence="1">Membrane</location>
        <topology evidence="1">Single-pass type II membrane protein</topology>
    </subcellularLocation>
</comment>
<keyword evidence="7" id="KW-0735">Signal-anchor</keyword>
<evidence type="ECO:0000256" key="12">
    <source>
        <dbReference type="SAM" id="Phobius"/>
    </source>
</evidence>
<dbReference type="Proteomes" id="UP000695022">
    <property type="component" value="Unplaced"/>
</dbReference>
<evidence type="ECO:0000313" key="15">
    <source>
        <dbReference type="Proteomes" id="UP000695022"/>
    </source>
</evidence>
<keyword evidence="3" id="KW-0645">Protease</keyword>
<keyword evidence="2" id="KW-0031">Aminopeptidase</keyword>
<evidence type="ECO:0000256" key="2">
    <source>
        <dbReference type="ARBA" id="ARBA00022438"/>
    </source>
</evidence>
<dbReference type="Pfam" id="PF00930">
    <property type="entry name" value="DPPIV_N"/>
    <property type="match status" value="1"/>
</dbReference>
<evidence type="ECO:0000256" key="8">
    <source>
        <dbReference type="ARBA" id="ARBA00022989"/>
    </source>
</evidence>
<dbReference type="Gene3D" id="3.40.50.1820">
    <property type="entry name" value="alpha/beta hydrolase"/>
    <property type="match status" value="1"/>
</dbReference>
<dbReference type="InterPro" id="IPR001375">
    <property type="entry name" value="Peptidase_S9_cat"/>
</dbReference>
<proteinExistence type="predicted"/>
<dbReference type="PANTHER" id="PTHR11731">
    <property type="entry name" value="PROTEASE FAMILY S9B,C DIPEPTIDYL-PEPTIDASE IV-RELATED"/>
    <property type="match status" value="1"/>
</dbReference>
<feature type="domain" description="Peptidase S9 prolyl oligopeptidase catalytic" evidence="13">
    <location>
        <begin position="590"/>
        <end position="798"/>
    </location>
</feature>
<evidence type="ECO:0000259" key="13">
    <source>
        <dbReference type="Pfam" id="PF00326"/>
    </source>
</evidence>
<evidence type="ECO:0000256" key="11">
    <source>
        <dbReference type="ARBA" id="ARBA00037847"/>
    </source>
</evidence>
<keyword evidence="9 12" id="KW-0472">Membrane</keyword>
<protein>
    <submittedName>
        <fullName evidence="16">Dipeptidyl aminopeptidase-like protein 6 isoform X1</fullName>
    </submittedName>
</protein>
<name>A0ABM1E4X7_PRICU</name>
<dbReference type="SUPFAM" id="SSF53474">
    <property type="entry name" value="alpha/beta-Hydrolases"/>
    <property type="match status" value="1"/>
</dbReference>
<keyword evidence="8 12" id="KW-1133">Transmembrane helix</keyword>